<protein>
    <submittedName>
        <fullName evidence="1">2'-5' RNA ligase superfamily protein</fullName>
    </submittedName>
</protein>
<dbReference type="Proteomes" id="UP000237684">
    <property type="component" value="Unassembled WGS sequence"/>
</dbReference>
<dbReference type="EMBL" id="NIGF01000002">
    <property type="protein sequence ID" value="PQV65258.1"/>
    <property type="molecule type" value="Genomic_DNA"/>
</dbReference>
<evidence type="ECO:0000313" key="1">
    <source>
        <dbReference type="EMBL" id="PQV65258.1"/>
    </source>
</evidence>
<organism evidence="1 2">
    <name type="scientific">Abditibacterium utsteinense</name>
    <dbReference type="NCBI Taxonomy" id="1960156"/>
    <lineage>
        <taxon>Bacteria</taxon>
        <taxon>Pseudomonadati</taxon>
        <taxon>Abditibacteriota</taxon>
        <taxon>Abditibacteriia</taxon>
        <taxon>Abditibacteriales</taxon>
        <taxon>Abditibacteriaceae</taxon>
        <taxon>Abditibacterium</taxon>
    </lineage>
</organism>
<reference evidence="1 2" key="1">
    <citation type="journal article" date="2018" name="Syst. Appl. Microbiol.">
        <title>Abditibacterium utsteinense sp. nov., the first cultivated member of candidate phylum FBP, isolated from ice-free Antarctic soil samples.</title>
        <authorList>
            <person name="Tahon G."/>
            <person name="Tytgat B."/>
            <person name="Lebbe L."/>
            <person name="Carlier A."/>
            <person name="Willems A."/>
        </authorList>
    </citation>
    <scope>NUCLEOTIDE SEQUENCE [LARGE SCALE GENOMIC DNA]</scope>
    <source>
        <strain evidence="1 2">LMG 29911</strain>
    </source>
</reference>
<keyword evidence="1" id="KW-0436">Ligase</keyword>
<dbReference type="Pfam" id="PF13563">
    <property type="entry name" value="2_5_RNA_ligase2"/>
    <property type="match status" value="1"/>
</dbReference>
<dbReference type="Gene3D" id="3.90.1140.10">
    <property type="entry name" value="Cyclic phosphodiesterase"/>
    <property type="match status" value="1"/>
</dbReference>
<gene>
    <name evidence="1" type="ORF">B1R32_102267</name>
</gene>
<sequence length="168" mass="19093">MQPLILSLKLDGASFERLDALRRAHFPPHRNQLSAHLTLFHALPGEQEPFVREVLDEVCARTSAMNLEFPGAFSLGKGVAIEVDCPPLKGFRGELQNRFLPPLSAQDSQKMRPHITICNKVTPEAARELLKQVSANWESFEGRGVGVSLWRYLGGPWEWLRDWEFARF</sequence>
<evidence type="ECO:0000313" key="2">
    <source>
        <dbReference type="Proteomes" id="UP000237684"/>
    </source>
</evidence>
<comment type="caution">
    <text evidence="1">The sequence shown here is derived from an EMBL/GenBank/DDBJ whole genome shotgun (WGS) entry which is preliminary data.</text>
</comment>
<dbReference type="InParanoid" id="A0A2S8SWS8"/>
<keyword evidence="2" id="KW-1185">Reference proteome</keyword>
<accession>A0A2S8SWS8</accession>
<dbReference type="OrthoDB" id="793003at2"/>
<dbReference type="SUPFAM" id="SSF55144">
    <property type="entry name" value="LigT-like"/>
    <property type="match status" value="1"/>
</dbReference>
<dbReference type="RefSeq" id="WP_105482625.1">
    <property type="nucleotide sequence ID" value="NZ_NIGF01000002.1"/>
</dbReference>
<name>A0A2S8SWS8_9BACT</name>
<dbReference type="AlphaFoldDB" id="A0A2S8SWS8"/>
<dbReference type="InterPro" id="IPR009097">
    <property type="entry name" value="Cyclic_Pdiesterase"/>
</dbReference>
<dbReference type="GO" id="GO:0016874">
    <property type="term" value="F:ligase activity"/>
    <property type="evidence" value="ECO:0007669"/>
    <property type="project" value="UniProtKB-KW"/>
</dbReference>
<proteinExistence type="predicted"/>